<evidence type="ECO:0000313" key="8">
    <source>
        <dbReference type="EMBL" id="MBC2601125.1"/>
    </source>
</evidence>
<evidence type="ECO:0000256" key="6">
    <source>
        <dbReference type="ARBA" id="ARBA00023136"/>
    </source>
</evidence>
<reference evidence="8 9" key="1">
    <citation type="submission" date="2020-07" db="EMBL/GenBank/DDBJ databases">
        <authorList>
            <person name="Feng X."/>
        </authorList>
    </citation>
    <scope>NUCLEOTIDE SEQUENCE [LARGE SCALE GENOMIC DNA]</scope>
    <source>
        <strain evidence="8 9">JCM14086</strain>
    </source>
</reference>
<dbReference type="Pfam" id="PF01914">
    <property type="entry name" value="MarC"/>
    <property type="match status" value="1"/>
</dbReference>
<keyword evidence="3" id="KW-1003">Cell membrane</keyword>
<dbReference type="GO" id="GO:0005886">
    <property type="term" value="C:plasma membrane"/>
    <property type="evidence" value="ECO:0007669"/>
    <property type="project" value="UniProtKB-SubCell"/>
</dbReference>
<dbReference type="PANTHER" id="PTHR33508">
    <property type="entry name" value="UPF0056 MEMBRANE PROTEIN YHCE"/>
    <property type="match status" value="1"/>
</dbReference>
<protein>
    <recommendedName>
        <fullName evidence="7">UPF0056 membrane protein</fullName>
    </recommendedName>
</protein>
<dbReference type="PANTHER" id="PTHR33508:SF1">
    <property type="entry name" value="UPF0056 MEMBRANE PROTEIN YHCE"/>
    <property type="match status" value="1"/>
</dbReference>
<organism evidence="8 9">
    <name type="scientific">Puniceicoccus vermicola</name>
    <dbReference type="NCBI Taxonomy" id="388746"/>
    <lineage>
        <taxon>Bacteria</taxon>
        <taxon>Pseudomonadati</taxon>
        <taxon>Verrucomicrobiota</taxon>
        <taxon>Opitutia</taxon>
        <taxon>Puniceicoccales</taxon>
        <taxon>Puniceicoccaceae</taxon>
        <taxon>Puniceicoccus</taxon>
    </lineage>
</organism>
<accession>A0A7X1AYF0</accession>
<feature type="transmembrane region" description="Helical" evidence="7">
    <location>
        <begin position="39"/>
        <end position="58"/>
    </location>
</feature>
<dbReference type="InterPro" id="IPR002771">
    <property type="entry name" value="Multi_antbiot-R_MarC"/>
</dbReference>
<evidence type="ECO:0000313" key="9">
    <source>
        <dbReference type="Proteomes" id="UP000525652"/>
    </source>
</evidence>
<proteinExistence type="inferred from homology"/>
<comment type="caution">
    <text evidence="8">The sequence shown here is derived from an EMBL/GenBank/DDBJ whole genome shotgun (WGS) entry which is preliminary data.</text>
</comment>
<dbReference type="Proteomes" id="UP000525652">
    <property type="component" value="Unassembled WGS sequence"/>
</dbReference>
<dbReference type="RefSeq" id="WP_185691850.1">
    <property type="nucleotide sequence ID" value="NZ_JACHVA010000046.1"/>
</dbReference>
<feature type="transmembrane region" description="Helical" evidence="7">
    <location>
        <begin position="64"/>
        <end position="88"/>
    </location>
</feature>
<comment type="subcellular location">
    <subcellularLocation>
        <location evidence="1 7">Cell membrane</location>
        <topology evidence="1 7">Multi-pass membrane protein</topology>
    </subcellularLocation>
</comment>
<keyword evidence="4 7" id="KW-0812">Transmembrane</keyword>
<evidence type="ECO:0000256" key="4">
    <source>
        <dbReference type="ARBA" id="ARBA00022692"/>
    </source>
</evidence>
<evidence type="ECO:0000256" key="1">
    <source>
        <dbReference type="ARBA" id="ARBA00004651"/>
    </source>
</evidence>
<feature type="transmembrane region" description="Helical" evidence="7">
    <location>
        <begin position="6"/>
        <end position="27"/>
    </location>
</feature>
<dbReference type="EMBL" id="JACHVA010000046">
    <property type="protein sequence ID" value="MBC2601125.1"/>
    <property type="molecule type" value="Genomic_DNA"/>
</dbReference>
<feature type="transmembrane region" description="Helical" evidence="7">
    <location>
        <begin position="181"/>
        <end position="202"/>
    </location>
</feature>
<feature type="transmembrane region" description="Helical" evidence="7">
    <location>
        <begin position="109"/>
        <end position="129"/>
    </location>
</feature>
<feature type="transmembrane region" description="Helical" evidence="7">
    <location>
        <begin position="141"/>
        <end position="161"/>
    </location>
</feature>
<evidence type="ECO:0000256" key="7">
    <source>
        <dbReference type="RuleBase" id="RU362048"/>
    </source>
</evidence>
<keyword evidence="5 7" id="KW-1133">Transmembrane helix</keyword>
<name>A0A7X1AYF0_9BACT</name>
<sequence>MHQLIQAIVTILALVNPIACAAIFASATKGMLRRERIMAAAKAGVMITVVLLISAFFGNRILHTFGVSLAAFSCAGGGILVFIGITMMRPPSSSSEEESGEKKPDDSSLSPLILFGASPGTITGVITVGASHQGEPFPETAVFGVLISMAYVTAVLIIAALGSRKKSKAKPGFGRQMINNYMGVIVIAMGVQFMLSGIQEFFRG</sequence>
<evidence type="ECO:0000256" key="2">
    <source>
        <dbReference type="ARBA" id="ARBA00009784"/>
    </source>
</evidence>
<keyword evidence="6 7" id="KW-0472">Membrane</keyword>
<dbReference type="AlphaFoldDB" id="A0A7X1AYF0"/>
<evidence type="ECO:0000256" key="5">
    <source>
        <dbReference type="ARBA" id="ARBA00022989"/>
    </source>
</evidence>
<evidence type="ECO:0000256" key="3">
    <source>
        <dbReference type="ARBA" id="ARBA00022475"/>
    </source>
</evidence>
<keyword evidence="9" id="KW-1185">Reference proteome</keyword>
<comment type="similarity">
    <text evidence="2 7">Belongs to the UPF0056 (MarC) family.</text>
</comment>
<gene>
    <name evidence="8" type="ORF">H5P30_04945</name>
</gene>